<dbReference type="PANTHER" id="PTHR12552">
    <property type="entry name" value="OLIGOPHRENIN 1"/>
    <property type="match status" value="1"/>
</dbReference>
<name>A0AAE0VD34_9TELE</name>
<dbReference type="AlphaFoldDB" id="A0AAE0VD34"/>
<dbReference type="PROSITE" id="PS50002">
    <property type="entry name" value="SH3"/>
    <property type="match status" value="1"/>
</dbReference>
<dbReference type="InterPro" id="IPR036028">
    <property type="entry name" value="SH3-like_dom_sf"/>
</dbReference>
<dbReference type="SUPFAM" id="SSF50044">
    <property type="entry name" value="SH3-domain"/>
    <property type="match status" value="1"/>
</dbReference>
<accession>A0AAE0VD34</accession>
<dbReference type="SMART" id="SM00326">
    <property type="entry name" value="SH3"/>
    <property type="match status" value="1"/>
</dbReference>
<evidence type="ECO:0000313" key="5">
    <source>
        <dbReference type="Proteomes" id="UP001274896"/>
    </source>
</evidence>
<keyword evidence="5" id="KW-1185">Reference proteome</keyword>
<evidence type="ECO:0000256" key="2">
    <source>
        <dbReference type="PROSITE-ProRule" id="PRU00192"/>
    </source>
</evidence>
<evidence type="ECO:0000313" key="4">
    <source>
        <dbReference type="EMBL" id="KAK3548898.1"/>
    </source>
</evidence>
<evidence type="ECO:0000259" key="3">
    <source>
        <dbReference type="PROSITE" id="PS50002"/>
    </source>
</evidence>
<organism evidence="4 5">
    <name type="scientific">Hemibagrus guttatus</name>
    <dbReference type="NCBI Taxonomy" id="175788"/>
    <lineage>
        <taxon>Eukaryota</taxon>
        <taxon>Metazoa</taxon>
        <taxon>Chordata</taxon>
        <taxon>Craniata</taxon>
        <taxon>Vertebrata</taxon>
        <taxon>Euteleostomi</taxon>
        <taxon>Actinopterygii</taxon>
        <taxon>Neopterygii</taxon>
        <taxon>Teleostei</taxon>
        <taxon>Ostariophysi</taxon>
        <taxon>Siluriformes</taxon>
        <taxon>Bagridae</taxon>
        <taxon>Hemibagrus</taxon>
    </lineage>
</organism>
<keyword evidence="1 2" id="KW-0728">SH3 domain</keyword>
<dbReference type="EMBL" id="JAUCMX010000004">
    <property type="protein sequence ID" value="KAK3548898.1"/>
    <property type="molecule type" value="Genomic_DNA"/>
</dbReference>
<protein>
    <recommendedName>
        <fullName evidence="3">SH3 domain-containing protein</fullName>
    </recommendedName>
</protein>
<evidence type="ECO:0000256" key="1">
    <source>
        <dbReference type="ARBA" id="ARBA00022443"/>
    </source>
</evidence>
<dbReference type="Proteomes" id="UP001274896">
    <property type="component" value="Unassembled WGS sequence"/>
</dbReference>
<dbReference type="PANTHER" id="PTHR12552:SF3">
    <property type="entry name" value="RHO GTPASE-ACTIVATING PROTEIN 42"/>
    <property type="match status" value="1"/>
</dbReference>
<dbReference type="Gene3D" id="2.30.30.40">
    <property type="entry name" value="SH3 Domains"/>
    <property type="match status" value="1"/>
</dbReference>
<proteinExistence type="predicted"/>
<dbReference type="GO" id="GO:0005096">
    <property type="term" value="F:GTPase activator activity"/>
    <property type="evidence" value="ECO:0007669"/>
    <property type="project" value="InterPro"/>
</dbReference>
<reference evidence="4" key="1">
    <citation type="submission" date="2023-06" db="EMBL/GenBank/DDBJ databases">
        <title>Male Hemibagrus guttatus genome.</title>
        <authorList>
            <person name="Bian C."/>
        </authorList>
    </citation>
    <scope>NUCLEOTIDE SEQUENCE</scope>
    <source>
        <strain evidence="4">Male_cb2023</strain>
        <tissue evidence="4">Muscle</tissue>
    </source>
</reference>
<feature type="domain" description="SH3" evidence="3">
    <location>
        <begin position="62"/>
        <end position="120"/>
    </location>
</feature>
<dbReference type="Pfam" id="PF14604">
    <property type="entry name" value="SH3_9"/>
    <property type="match status" value="1"/>
</dbReference>
<sequence length="120" mass="13227">MFKLYFGVTVVKLKQSDGVLQLDLPPKLPQHQDVCSVSGYQRPVSVVAVRALMFESPSVSTPIGRDAKAIYSCEAEHSNELSFPEGAHFSNVYPSVEPGWLQATYHGKTGLVPKNYVVFL</sequence>
<gene>
    <name evidence="4" type="ORF">QTP70_021716</name>
</gene>
<comment type="caution">
    <text evidence="4">The sequence shown here is derived from an EMBL/GenBank/DDBJ whole genome shotgun (WGS) entry which is preliminary data.</text>
</comment>
<dbReference type="InterPro" id="IPR047234">
    <property type="entry name" value="GRAF_fam"/>
</dbReference>
<dbReference type="InterPro" id="IPR001452">
    <property type="entry name" value="SH3_domain"/>
</dbReference>